<dbReference type="SUPFAM" id="SSF81383">
    <property type="entry name" value="F-box domain"/>
    <property type="match status" value="1"/>
</dbReference>
<dbReference type="CDD" id="cd22160">
    <property type="entry name" value="F-box_AtFBL13-like"/>
    <property type="match status" value="1"/>
</dbReference>
<dbReference type="InterPro" id="IPR053772">
    <property type="entry name" value="At1g61320/At1g61330-like"/>
</dbReference>
<dbReference type="SUPFAM" id="SSF52058">
    <property type="entry name" value="L domain-like"/>
    <property type="match status" value="1"/>
</dbReference>
<evidence type="ECO:0008006" key="5">
    <source>
        <dbReference type="Google" id="ProtNLM"/>
    </source>
</evidence>
<dbReference type="Gene3D" id="3.80.10.10">
    <property type="entry name" value="Ribonuclease Inhibitor"/>
    <property type="match status" value="1"/>
</dbReference>
<evidence type="ECO:0000313" key="3">
    <source>
        <dbReference type="EMBL" id="KAI9160615.1"/>
    </source>
</evidence>
<dbReference type="Pfam" id="PF00646">
    <property type="entry name" value="F-box"/>
    <property type="match status" value="1"/>
</dbReference>
<accession>A0AAD5NHI3</accession>
<dbReference type="InterPro" id="IPR001810">
    <property type="entry name" value="F-box_dom"/>
</dbReference>
<feature type="domain" description="F-box" evidence="1">
    <location>
        <begin position="8"/>
        <end position="46"/>
    </location>
</feature>
<feature type="domain" description="At1g61320/AtMIF1 LRR" evidence="2">
    <location>
        <begin position="257"/>
        <end position="358"/>
    </location>
</feature>
<dbReference type="EMBL" id="JAJSOW010000106">
    <property type="protein sequence ID" value="KAI9160615.1"/>
    <property type="molecule type" value="Genomic_DNA"/>
</dbReference>
<dbReference type="AlphaFoldDB" id="A0AAD5NHI3"/>
<reference evidence="3" key="1">
    <citation type="journal article" date="2022" name="Plant J.">
        <title>Strategies of tolerance reflected in two North American maple genomes.</title>
        <authorList>
            <person name="McEvoy S.L."/>
            <person name="Sezen U.U."/>
            <person name="Trouern-Trend A."/>
            <person name="McMahon S.M."/>
            <person name="Schaberg P.G."/>
            <person name="Yang J."/>
            <person name="Wegrzyn J.L."/>
            <person name="Swenson N.G."/>
        </authorList>
    </citation>
    <scope>NUCLEOTIDE SEQUENCE</scope>
    <source>
        <strain evidence="3">91603</strain>
    </source>
</reference>
<dbReference type="Proteomes" id="UP001064489">
    <property type="component" value="Chromosome 2"/>
</dbReference>
<dbReference type="InterPro" id="IPR053781">
    <property type="entry name" value="F-box_AtFBL13-like"/>
</dbReference>
<dbReference type="InterPro" id="IPR032675">
    <property type="entry name" value="LRR_dom_sf"/>
</dbReference>
<evidence type="ECO:0000259" key="2">
    <source>
        <dbReference type="Pfam" id="PF23622"/>
    </source>
</evidence>
<feature type="domain" description="At1g61320/AtMIF1 LRR" evidence="2">
    <location>
        <begin position="90"/>
        <end position="246"/>
    </location>
</feature>
<protein>
    <recommendedName>
        <fullName evidence="5">F-box domain-containing protein</fullName>
    </recommendedName>
</protein>
<keyword evidence="4" id="KW-1185">Reference proteome</keyword>
<reference evidence="3" key="2">
    <citation type="submission" date="2023-02" db="EMBL/GenBank/DDBJ databases">
        <authorList>
            <person name="Swenson N.G."/>
            <person name="Wegrzyn J.L."/>
            <person name="Mcevoy S.L."/>
        </authorList>
    </citation>
    <scope>NUCLEOTIDE SEQUENCE</scope>
    <source>
        <strain evidence="3">91603</strain>
        <tissue evidence="3">Leaf</tissue>
    </source>
</reference>
<comment type="caution">
    <text evidence="3">The sequence shown here is derived from an EMBL/GenBank/DDBJ whole genome shotgun (WGS) entry which is preliminary data.</text>
</comment>
<organism evidence="3 4">
    <name type="scientific">Acer negundo</name>
    <name type="common">Box elder</name>
    <dbReference type="NCBI Taxonomy" id="4023"/>
    <lineage>
        <taxon>Eukaryota</taxon>
        <taxon>Viridiplantae</taxon>
        <taxon>Streptophyta</taxon>
        <taxon>Embryophyta</taxon>
        <taxon>Tracheophyta</taxon>
        <taxon>Spermatophyta</taxon>
        <taxon>Magnoliopsida</taxon>
        <taxon>eudicotyledons</taxon>
        <taxon>Gunneridae</taxon>
        <taxon>Pentapetalae</taxon>
        <taxon>rosids</taxon>
        <taxon>malvids</taxon>
        <taxon>Sapindales</taxon>
        <taxon>Sapindaceae</taxon>
        <taxon>Hippocastanoideae</taxon>
        <taxon>Acereae</taxon>
        <taxon>Acer</taxon>
    </lineage>
</organism>
<dbReference type="InterPro" id="IPR055357">
    <property type="entry name" value="LRR_At1g61320_AtMIF1"/>
</dbReference>
<dbReference type="Pfam" id="PF23622">
    <property type="entry name" value="LRR_At1g61320_AtMIF1"/>
    <property type="match status" value="2"/>
</dbReference>
<dbReference type="PANTHER" id="PTHR34145:SF28">
    <property type="entry name" value="F-BOX DOMAIN-CONTAINING PROTEIN"/>
    <property type="match status" value="1"/>
</dbReference>
<evidence type="ECO:0000259" key="1">
    <source>
        <dbReference type="Pfam" id="PF00646"/>
    </source>
</evidence>
<dbReference type="InterPro" id="IPR036047">
    <property type="entry name" value="F-box-like_dom_sf"/>
</dbReference>
<proteinExistence type="predicted"/>
<gene>
    <name evidence="3" type="ORF">LWI28_010015</name>
</gene>
<sequence length="464" mass="53922">MEEQVDRISELPEPVLHYILLFLPFKQVAQTCVLSKIWERTWRTYPVLEFGGTILKGDLCHPFRSAVVQEKRKGRLNCLEKVLRNRCMEMISMKKFTLNMDDFGDPEFESFANRCIWFAVERDVKELRLEFECRNNKLFKLPQSVLISGSIELLKLRSCLLELRRINIQLSSLRTLFLSHVFVDDYMIESLVSGCPLIEDLGFDSCQGFNSLELYGLNRLNEVKVTKNDELQWLNVEELNIHLLSIFWSSPEACDINVASCKNIKDLSLNGVCMRGDWLCNLISELSILEFLSIFDCFELESFRISSPCLKELCLCGCRNLVEINIVAPNLHVFVYSGKITSLSLNALALSKIDLELHIMGFYSQWFVKCVEFLETFRSFSQVFYLRGTMDEFQFSYKKQVVYEGQFASCCKSHPILCWQHCIEEVKLEIIIENYDQREKNMQSYTFKGADILEQIDALSTGFL</sequence>
<evidence type="ECO:0000313" key="4">
    <source>
        <dbReference type="Proteomes" id="UP001064489"/>
    </source>
</evidence>
<name>A0AAD5NHI3_ACENE</name>
<dbReference type="PANTHER" id="PTHR34145">
    <property type="entry name" value="OS02G0105600 PROTEIN"/>
    <property type="match status" value="1"/>
</dbReference>